<protein>
    <recommendedName>
        <fullName evidence="3">DUF72 domain-containing protein</fullName>
    </recommendedName>
</protein>
<sequence>MEFGKIPVQELEATDLHLRPEPASNASILHKGKGHTKFYIGCAKWGRKDWIGKLYPPGTKEKDFLRYYARQFNSIEFNGFYYKLYPPEQVLKWVEQVPKDFLFCPKFTESITHRQRLKGTEQEVTAFLEAITAFGHHLGPIFLMPHPGMGKKQFPVIADFINALPTDVKVFLELRHEDWYKDPDGYDKDLLFYLMQHKRGTVITDVAGRRDIVHMHLTTTECFIRFVGNALHPTDYTRIDEWVARIGLWMKQGLDTCYFFMHQHDELHSPELIKYFIEQMNRHNGTDIPLPVLYTQPGLF</sequence>
<dbReference type="EMBL" id="BAABFA010000024">
    <property type="protein sequence ID" value="GAA4469706.1"/>
    <property type="molecule type" value="Genomic_DNA"/>
</dbReference>
<dbReference type="Gene3D" id="3.20.20.410">
    <property type="entry name" value="Protein of unknown function UPF0759"/>
    <property type="match status" value="1"/>
</dbReference>
<dbReference type="InterPro" id="IPR002763">
    <property type="entry name" value="DUF72"/>
</dbReference>
<evidence type="ECO:0000313" key="2">
    <source>
        <dbReference type="Proteomes" id="UP001500067"/>
    </source>
</evidence>
<evidence type="ECO:0008006" key="3">
    <source>
        <dbReference type="Google" id="ProtNLM"/>
    </source>
</evidence>
<comment type="caution">
    <text evidence="1">The sequence shown here is derived from an EMBL/GenBank/DDBJ whole genome shotgun (WGS) entry which is preliminary data.</text>
</comment>
<organism evidence="1 2">
    <name type="scientific">Nemorincola caseinilytica</name>
    <dbReference type="NCBI Taxonomy" id="2054315"/>
    <lineage>
        <taxon>Bacteria</taxon>
        <taxon>Pseudomonadati</taxon>
        <taxon>Bacteroidota</taxon>
        <taxon>Chitinophagia</taxon>
        <taxon>Chitinophagales</taxon>
        <taxon>Chitinophagaceae</taxon>
        <taxon>Nemorincola</taxon>
    </lineage>
</organism>
<dbReference type="Pfam" id="PF01904">
    <property type="entry name" value="DUF72"/>
    <property type="match status" value="1"/>
</dbReference>
<accession>A0ABP8NR42</accession>
<reference evidence="2" key="1">
    <citation type="journal article" date="2019" name="Int. J. Syst. Evol. Microbiol.">
        <title>The Global Catalogue of Microorganisms (GCM) 10K type strain sequencing project: providing services to taxonomists for standard genome sequencing and annotation.</title>
        <authorList>
            <consortium name="The Broad Institute Genomics Platform"/>
            <consortium name="The Broad Institute Genome Sequencing Center for Infectious Disease"/>
            <person name="Wu L."/>
            <person name="Ma J."/>
        </authorList>
    </citation>
    <scope>NUCLEOTIDE SEQUENCE [LARGE SCALE GENOMIC DNA]</scope>
    <source>
        <strain evidence="2">JCM 32105</strain>
    </source>
</reference>
<dbReference type="PANTHER" id="PTHR30348:SF9">
    <property type="entry name" value="UPF0759 PROTEIN YECE"/>
    <property type="match status" value="1"/>
</dbReference>
<dbReference type="RefSeq" id="WP_345084932.1">
    <property type="nucleotide sequence ID" value="NZ_BAABFA010000024.1"/>
</dbReference>
<dbReference type="InterPro" id="IPR036520">
    <property type="entry name" value="UPF0759_sf"/>
</dbReference>
<name>A0ABP8NR42_9BACT</name>
<dbReference type="SUPFAM" id="SSF117396">
    <property type="entry name" value="TM1631-like"/>
    <property type="match status" value="1"/>
</dbReference>
<dbReference type="Proteomes" id="UP001500067">
    <property type="component" value="Unassembled WGS sequence"/>
</dbReference>
<dbReference type="PANTHER" id="PTHR30348">
    <property type="entry name" value="UNCHARACTERIZED PROTEIN YECE"/>
    <property type="match status" value="1"/>
</dbReference>
<gene>
    <name evidence="1" type="ORF">GCM10023093_29620</name>
</gene>
<proteinExistence type="predicted"/>
<evidence type="ECO:0000313" key="1">
    <source>
        <dbReference type="EMBL" id="GAA4469706.1"/>
    </source>
</evidence>
<keyword evidence="2" id="KW-1185">Reference proteome</keyword>